<evidence type="ECO:0000313" key="5">
    <source>
        <dbReference type="EMBL" id="PSJ56028.1"/>
    </source>
</evidence>
<dbReference type="RefSeq" id="WP_106774383.1">
    <property type="nucleotide sequence ID" value="NZ_PXYK01000024.1"/>
</dbReference>
<evidence type="ECO:0000256" key="2">
    <source>
        <dbReference type="ARBA" id="ARBA00022630"/>
    </source>
</evidence>
<comment type="caution">
    <text evidence="5">The sequence shown here is derived from an EMBL/GenBank/DDBJ whole genome shotgun (WGS) entry which is preliminary data.</text>
</comment>
<dbReference type="SUPFAM" id="SSF51905">
    <property type="entry name" value="FAD/NAD(P)-binding domain"/>
    <property type="match status" value="1"/>
</dbReference>
<evidence type="ECO:0000256" key="3">
    <source>
        <dbReference type="ARBA" id="ARBA00023002"/>
    </source>
</evidence>
<evidence type="ECO:0000313" key="6">
    <source>
        <dbReference type="Proteomes" id="UP000241229"/>
    </source>
</evidence>
<dbReference type="Gene3D" id="3.50.50.60">
    <property type="entry name" value="FAD/NAD(P)-binding domain"/>
    <property type="match status" value="2"/>
</dbReference>
<dbReference type="PRINTS" id="PR00469">
    <property type="entry name" value="PNDRDTASEII"/>
</dbReference>
<dbReference type="Proteomes" id="UP000241229">
    <property type="component" value="Unassembled WGS sequence"/>
</dbReference>
<reference evidence="5 6" key="1">
    <citation type="submission" date="2018-03" db="EMBL/GenBank/DDBJ databases">
        <title>The draft genome of Mesorhizobium sp. 6GN-30.</title>
        <authorList>
            <person name="Liu L."/>
            <person name="Li L."/>
            <person name="Wang T."/>
            <person name="Zhang X."/>
            <person name="Liang L."/>
        </authorList>
    </citation>
    <scope>NUCLEOTIDE SEQUENCE [LARGE SCALE GENOMIC DNA]</scope>
    <source>
        <strain evidence="5 6">6GN30</strain>
    </source>
</reference>
<dbReference type="OrthoDB" id="9786503at2"/>
<protein>
    <recommendedName>
        <fullName evidence="1">Thioredoxin reductase</fullName>
    </recommendedName>
</protein>
<accession>A0A2P7S0N6</accession>
<proteinExistence type="predicted"/>
<evidence type="ECO:0000259" key="4">
    <source>
        <dbReference type="Pfam" id="PF07992"/>
    </source>
</evidence>
<sequence>MDHDVAIIGGSFAGLSAAMQLARARRKVVVVDDGQPRNRFAAHSHGFLGQDGRAPAEILDEARRQLLAYPTASIVQGRAERCGGTKGAFAVDLPDGSSLMAARLILACGVTDTLPDIPGLRERWGRTVAHCPYCHGYEIPAGSIGVLATGPMSSHQAQLVADWAPVVFFHNGVQPEDAHAHPRHAITVERERVEAIEDDAAGLAVRLADGRRVALAALFTAPRTHPAGGIAEALGCALEDGPLGPHVRVDGTQQTSVAGVFAAGDINRKAANVAIVVADGAMAGAAAHRSLVFEA</sequence>
<keyword evidence="3" id="KW-0560">Oxidoreductase</keyword>
<dbReference type="InterPro" id="IPR023753">
    <property type="entry name" value="FAD/NAD-binding_dom"/>
</dbReference>
<dbReference type="AlphaFoldDB" id="A0A2P7S0N6"/>
<evidence type="ECO:0000256" key="1">
    <source>
        <dbReference type="ARBA" id="ARBA00018719"/>
    </source>
</evidence>
<dbReference type="PRINTS" id="PR00368">
    <property type="entry name" value="FADPNR"/>
</dbReference>
<dbReference type="InterPro" id="IPR050097">
    <property type="entry name" value="Ferredoxin-NADP_redctase_2"/>
</dbReference>
<gene>
    <name evidence="5" type="ORF">C7I84_22125</name>
</gene>
<dbReference type="PANTHER" id="PTHR48105">
    <property type="entry name" value="THIOREDOXIN REDUCTASE 1-RELATED-RELATED"/>
    <property type="match status" value="1"/>
</dbReference>
<feature type="domain" description="FAD/NAD(P)-binding" evidence="4">
    <location>
        <begin position="3"/>
        <end position="271"/>
    </location>
</feature>
<organism evidence="5 6">
    <name type="scientific">Kumtagia ephedrae</name>
    <dbReference type="NCBI Taxonomy" id="2116701"/>
    <lineage>
        <taxon>Bacteria</taxon>
        <taxon>Pseudomonadati</taxon>
        <taxon>Pseudomonadota</taxon>
        <taxon>Alphaproteobacteria</taxon>
        <taxon>Hyphomicrobiales</taxon>
        <taxon>Phyllobacteriaceae</taxon>
        <taxon>Kumtagia</taxon>
    </lineage>
</organism>
<keyword evidence="2" id="KW-0285">Flavoprotein</keyword>
<dbReference type="EMBL" id="PXYK01000024">
    <property type="protein sequence ID" value="PSJ56028.1"/>
    <property type="molecule type" value="Genomic_DNA"/>
</dbReference>
<keyword evidence="6" id="KW-1185">Reference proteome</keyword>
<dbReference type="InterPro" id="IPR036188">
    <property type="entry name" value="FAD/NAD-bd_sf"/>
</dbReference>
<dbReference type="GO" id="GO:0016491">
    <property type="term" value="F:oxidoreductase activity"/>
    <property type="evidence" value="ECO:0007669"/>
    <property type="project" value="UniProtKB-KW"/>
</dbReference>
<name>A0A2P7S0N6_9HYPH</name>
<dbReference type="Pfam" id="PF07992">
    <property type="entry name" value="Pyr_redox_2"/>
    <property type="match status" value="1"/>
</dbReference>